<dbReference type="EMBL" id="JH711592">
    <property type="protein sequence ID" value="EIW74439.1"/>
    <property type="molecule type" value="Genomic_DNA"/>
</dbReference>
<dbReference type="OrthoDB" id="1922221at2759"/>
<dbReference type="PANTHER" id="PTHR12542:SF41">
    <property type="entry name" value="EXOCYST COMPLEX COMPONENT 7"/>
    <property type="match status" value="1"/>
</dbReference>
<keyword evidence="8" id="KW-1185">Reference proteome</keyword>
<dbReference type="GO" id="GO:0006887">
    <property type="term" value="P:exocytosis"/>
    <property type="evidence" value="ECO:0007669"/>
    <property type="project" value="UniProtKB-KW"/>
</dbReference>
<evidence type="ECO:0000313" key="7">
    <source>
        <dbReference type="EMBL" id="EIW74439.1"/>
    </source>
</evidence>
<comment type="subcellular location">
    <subcellularLocation>
        <location evidence="4">Bud</location>
    </subcellularLocation>
    <subcellularLocation>
        <location evidence="4">Bud neck</location>
    </subcellularLocation>
</comment>
<evidence type="ECO:0000259" key="6">
    <source>
        <dbReference type="Pfam" id="PF03081"/>
    </source>
</evidence>
<evidence type="ECO:0000256" key="1">
    <source>
        <dbReference type="ARBA" id="ARBA00006756"/>
    </source>
</evidence>
<organism evidence="7 8">
    <name type="scientific">Coniophora puteana (strain RWD-64-598)</name>
    <name type="common">Brown rot fungus</name>
    <dbReference type="NCBI Taxonomy" id="741705"/>
    <lineage>
        <taxon>Eukaryota</taxon>
        <taxon>Fungi</taxon>
        <taxon>Dikarya</taxon>
        <taxon>Basidiomycota</taxon>
        <taxon>Agaricomycotina</taxon>
        <taxon>Agaricomycetes</taxon>
        <taxon>Agaricomycetidae</taxon>
        <taxon>Boletales</taxon>
        <taxon>Coniophorineae</taxon>
        <taxon>Coniophoraceae</taxon>
        <taxon>Coniophora</taxon>
    </lineage>
</organism>
<dbReference type="KEGG" id="cput:CONPUDRAFT_67345"/>
<evidence type="ECO:0000256" key="2">
    <source>
        <dbReference type="ARBA" id="ARBA00022448"/>
    </source>
</evidence>
<comment type="similarity">
    <text evidence="1 4">Belongs to the EXO70 family.</text>
</comment>
<evidence type="ECO:0000256" key="3">
    <source>
        <dbReference type="ARBA" id="ARBA00022483"/>
    </source>
</evidence>
<feature type="region of interest" description="Disordered" evidence="5">
    <location>
        <begin position="322"/>
        <end position="351"/>
    </location>
</feature>
<dbReference type="RefSeq" id="XP_007775325.1">
    <property type="nucleotide sequence ID" value="XM_007777135.1"/>
</dbReference>
<dbReference type="AlphaFoldDB" id="R7SH91"/>
<evidence type="ECO:0000256" key="4">
    <source>
        <dbReference type="RuleBase" id="RU365026"/>
    </source>
</evidence>
<keyword evidence="2 4" id="KW-0813">Transport</keyword>
<proteinExistence type="inferred from homology"/>
<keyword evidence="3 4" id="KW-0268">Exocytosis</keyword>
<dbReference type="InterPro" id="IPR004140">
    <property type="entry name" value="Exo70"/>
</dbReference>
<protein>
    <recommendedName>
        <fullName evidence="4">Exocyst complex protein EXO70</fullName>
    </recommendedName>
</protein>
<dbReference type="Gene3D" id="1.20.1280.170">
    <property type="entry name" value="Exocyst complex component Exo70"/>
    <property type="match status" value="1"/>
</dbReference>
<reference evidence="8" key="1">
    <citation type="journal article" date="2012" name="Science">
        <title>The Paleozoic origin of enzymatic lignin decomposition reconstructed from 31 fungal genomes.</title>
        <authorList>
            <person name="Floudas D."/>
            <person name="Binder M."/>
            <person name="Riley R."/>
            <person name="Barry K."/>
            <person name="Blanchette R.A."/>
            <person name="Henrissat B."/>
            <person name="Martinez A.T."/>
            <person name="Otillar R."/>
            <person name="Spatafora J.W."/>
            <person name="Yadav J.S."/>
            <person name="Aerts A."/>
            <person name="Benoit I."/>
            <person name="Boyd A."/>
            <person name="Carlson A."/>
            <person name="Copeland A."/>
            <person name="Coutinho P.M."/>
            <person name="de Vries R.P."/>
            <person name="Ferreira P."/>
            <person name="Findley K."/>
            <person name="Foster B."/>
            <person name="Gaskell J."/>
            <person name="Glotzer D."/>
            <person name="Gorecki P."/>
            <person name="Heitman J."/>
            <person name="Hesse C."/>
            <person name="Hori C."/>
            <person name="Igarashi K."/>
            <person name="Jurgens J.A."/>
            <person name="Kallen N."/>
            <person name="Kersten P."/>
            <person name="Kohler A."/>
            <person name="Kuees U."/>
            <person name="Kumar T.K.A."/>
            <person name="Kuo A."/>
            <person name="LaButti K."/>
            <person name="Larrondo L.F."/>
            <person name="Lindquist E."/>
            <person name="Ling A."/>
            <person name="Lombard V."/>
            <person name="Lucas S."/>
            <person name="Lundell T."/>
            <person name="Martin R."/>
            <person name="McLaughlin D.J."/>
            <person name="Morgenstern I."/>
            <person name="Morin E."/>
            <person name="Murat C."/>
            <person name="Nagy L.G."/>
            <person name="Nolan M."/>
            <person name="Ohm R.A."/>
            <person name="Patyshakuliyeva A."/>
            <person name="Rokas A."/>
            <person name="Ruiz-Duenas F.J."/>
            <person name="Sabat G."/>
            <person name="Salamov A."/>
            <person name="Samejima M."/>
            <person name="Schmutz J."/>
            <person name="Slot J.C."/>
            <person name="St John F."/>
            <person name="Stenlid J."/>
            <person name="Sun H."/>
            <person name="Sun S."/>
            <person name="Syed K."/>
            <person name="Tsang A."/>
            <person name="Wiebenga A."/>
            <person name="Young D."/>
            <person name="Pisabarro A."/>
            <person name="Eastwood D.C."/>
            <person name="Martin F."/>
            <person name="Cullen D."/>
            <person name="Grigoriev I.V."/>
            <person name="Hibbett D.S."/>
        </authorList>
    </citation>
    <scope>NUCLEOTIDE SEQUENCE [LARGE SCALE GENOMIC DNA]</scope>
    <source>
        <strain evidence="8">RWD-64-598 SS2</strain>
    </source>
</reference>
<dbReference type="OMA" id="GIIRAGP"/>
<dbReference type="Proteomes" id="UP000053558">
    <property type="component" value="Unassembled WGS sequence"/>
</dbReference>
<dbReference type="PANTHER" id="PTHR12542">
    <property type="entry name" value="EXOCYST COMPLEX PROTEIN EXO70"/>
    <property type="match status" value="1"/>
</dbReference>
<keyword evidence="4" id="KW-0653">Protein transport</keyword>
<dbReference type="SUPFAM" id="SSF74788">
    <property type="entry name" value="Cullin repeat-like"/>
    <property type="match status" value="1"/>
</dbReference>
<feature type="domain" description="Exocyst complex subunit Exo70 C-terminal" evidence="6">
    <location>
        <begin position="259"/>
        <end position="643"/>
    </location>
</feature>
<dbReference type="GeneID" id="19208562"/>
<comment type="function">
    <text evidence="4">Involved in the secretory pathway as part of the exocyst complex which tethers secretory vesicles to the sites of exocytosis. Also plays a role in the assembly of the exocyst.</text>
</comment>
<dbReference type="GO" id="GO:0015031">
    <property type="term" value="P:protein transport"/>
    <property type="evidence" value="ECO:0007669"/>
    <property type="project" value="UniProtKB-KW"/>
</dbReference>
<dbReference type="GO" id="GO:0005935">
    <property type="term" value="C:cellular bud neck"/>
    <property type="evidence" value="ECO:0007669"/>
    <property type="project" value="UniProtKB-SubCell"/>
</dbReference>
<evidence type="ECO:0000313" key="8">
    <source>
        <dbReference type="Proteomes" id="UP000053558"/>
    </source>
</evidence>
<feature type="compositionally biased region" description="Polar residues" evidence="5">
    <location>
        <begin position="326"/>
        <end position="335"/>
    </location>
</feature>
<gene>
    <name evidence="7" type="ORF">CONPUDRAFT_67345</name>
</gene>
<dbReference type="GO" id="GO:0000145">
    <property type="term" value="C:exocyst"/>
    <property type="evidence" value="ECO:0007669"/>
    <property type="project" value="InterPro"/>
</dbReference>
<evidence type="ECO:0000256" key="5">
    <source>
        <dbReference type="SAM" id="MobiDB-lite"/>
    </source>
</evidence>
<accession>R7SH91</accession>
<dbReference type="Pfam" id="PF03081">
    <property type="entry name" value="Exo70_C"/>
    <property type="match status" value="1"/>
</dbReference>
<dbReference type="eggNOG" id="KOG2344">
    <property type="taxonomic scope" value="Eukaryota"/>
</dbReference>
<dbReference type="InterPro" id="IPR046364">
    <property type="entry name" value="Exo70_C"/>
</dbReference>
<dbReference type="GO" id="GO:0005546">
    <property type="term" value="F:phosphatidylinositol-4,5-bisphosphate binding"/>
    <property type="evidence" value="ECO:0007669"/>
    <property type="project" value="InterPro"/>
</dbReference>
<sequence length="649" mass="69812">MDDDGAEIELLEQNMNKTRQISRRMSSILTTFESRLVKLEKSVLPLYTSTQKLNLRAHNIDRALLKIDELASSQEGIAEEEGLILRGPQPGQLDTYITTLEKLNASIAFKSASDSRDAATLVQSGANKLASLYTKLVAEASSGSPSTVASTAFPPNILSILTPLVAALRSLPLPSTHPSHPAASAIRSALASAQTGYADMRGSWHRRALSGPAKRLVDRAENVDGVAMGKEFSDWLDRLLSAAESEHASLISLAPLPTPSLIAQAYTTLLTPLFQLFTETINSLNNIVRRNLHKHAFLALGLYTSLQDSSLYSRWERIATRREDSSTSGSTSTANMGADARGGGGTLPSEHKDAMNSVRAVCLRSFPELLADIKMAGAPTAPTAKSGADKGLDIGTSTVNYLAKIPSVHSAVGSALVALGDGNWKMGAASKVGKSTFGEGDEAVLVQHFVFDVVKELITTINSLSKQHRKPASGSIFLLNNITYLRSRLLSVPQHTTSPLNGATTVLDTMSQPSRDALSSAWRTAKAGYLDSHLASLLGAFSEASSASAGKAAAKEAFVKFYEALEEVLERHKGVRVLGDVIDGDGKGGTWDEGTERGALEDEVIRLVVPALRAFVQKQKDREFSKNPQKYIKFSPEEVENQLRGLYNR</sequence>
<name>R7SH91_CONPW</name>
<dbReference type="InterPro" id="IPR016159">
    <property type="entry name" value="Cullin_repeat-like_dom_sf"/>
</dbReference>